<dbReference type="RefSeq" id="WP_125002419.1">
    <property type="nucleotide sequence ID" value="NZ_BHYK01000014.1"/>
</dbReference>
<evidence type="ECO:0008006" key="3">
    <source>
        <dbReference type="Google" id="ProtNLM"/>
    </source>
</evidence>
<dbReference type="Pfam" id="PF10719">
    <property type="entry name" value="ComFB"/>
    <property type="match status" value="1"/>
</dbReference>
<dbReference type="InterPro" id="IPR019657">
    <property type="entry name" value="ComFB"/>
</dbReference>
<evidence type="ECO:0000313" key="2">
    <source>
        <dbReference type="Proteomes" id="UP000287872"/>
    </source>
</evidence>
<name>A0A401UN97_9CLOT</name>
<accession>A0A401UN97</accession>
<dbReference type="AlphaFoldDB" id="A0A401UN97"/>
<dbReference type="OrthoDB" id="5616024at2"/>
<sequence>MYNLKNFSETEVSVLLEEILQKHDTICKCEKCKLDIKALSLNALSTKYIVSEQGEIYTKALNEVDKQEQINVVMAITKAIDVVSANPKH</sequence>
<organism evidence="1 2">
    <name type="scientific">Clostridium tagluense</name>
    <dbReference type="NCBI Taxonomy" id="360422"/>
    <lineage>
        <taxon>Bacteria</taxon>
        <taxon>Bacillati</taxon>
        <taxon>Bacillota</taxon>
        <taxon>Clostridia</taxon>
        <taxon>Eubacteriales</taxon>
        <taxon>Clostridiaceae</taxon>
        <taxon>Clostridium</taxon>
    </lineage>
</organism>
<reference evidence="1 2" key="1">
    <citation type="submission" date="2018-11" db="EMBL/GenBank/DDBJ databases">
        <title>Genome sequencing and assembly of Clostridium tagluense strain A121.</title>
        <authorList>
            <person name="Murakami T."/>
            <person name="Segawa T."/>
            <person name="Shcherbakova V.A."/>
            <person name="Mori H."/>
            <person name="Yoshimura Y."/>
        </authorList>
    </citation>
    <scope>NUCLEOTIDE SEQUENCE [LARGE SCALE GENOMIC DNA]</scope>
    <source>
        <strain evidence="1 2">A121</strain>
    </source>
</reference>
<dbReference type="EMBL" id="BHYK01000014">
    <property type="protein sequence ID" value="GCD11002.1"/>
    <property type="molecule type" value="Genomic_DNA"/>
</dbReference>
<dbReference type="Proteomes" id="UP000287872">
    <property type="component" value="Unassembled WGS sequence"/>
</dbReference>
<evidence type="ECO:0000313" key="1">
    <source>
        <dbReference type="EMBL" id="GCD11002.1"/>
    </source>
</evidence>
<comment type="caution">
    <text evidence="1">The sequence shown here is derived from an EMBL/GenBank/DDBJ whole genome shotgun (WGS) entry which is preliminary data.</text>
</comment>
<gene>
    <name evidence="1" type="ORF">Ctaglu_26250</name>
</gene>
<dbReference type="GeneID" id="77243370"/>
<proteinExistence type="predicted"/>
<protein>
    <recommendedName>
        <fullName evidence="3">Competence protein ComFB</fullName>
    </recommendedName>
</protein>
<keyword evidence="2" id="KW-1185">Reference proteome</keyword>